<evidence type="ECO:0000256" key="5">
    <source>
        <dbReference type="ARBA" id="ARBA00023242"/>
    </source>
</evidence>
<evidence type="ECO:0000313" key="8">
    <source>
        <dbReference type="EMBL" id="RRT39391.1"/>
    </source>
</evidence>
<feature type="domain" description="AP2/ERF" evidence="7">
    <location>
        <begin position="80"/>
        <end position="138"/>
    </location>
</feature>
<protein>
    <recommendedName>
        <fullName evidence="7">AP2/ERF domain-containing protein</fullName>
    </recommendedName>
</protein>
<sequence>MFTDVRQPRRRTTNLPTSQFTMDPSYLQSQSYDEISVEDSCRLPFDVNDSDEMLLFDTLAEATPSNPVGAGEGRPTGDPCYRGVRKRPWGKFAAEIRDSTRRGERVWLGTFDTAEAAALVYDQAAFSMRGRLAVLNFPVEQVQESLQELECNKDNCSSVMALKKKHSLRGRRRRRRGPSVSGTNKVAQSRIQSVIELEDLGTDYLEELLRVSELA</sequence>
<dbReference type="SMART" id="SM00380">
    <property type="entry name" value="AP2"/>
    <property type="match status" value="1"/>
</dbReference>
<dbReference type="PANTHER" id="PTHR31190:SF314">
    <property type="entry name" value="ETHYLENE-RESPONSIVE TRANSCRIPTION FACTOR ERF094"/>
    <property type="match status" value="1"/>
</dbReference>
<evidence type="ECO:0000256" key="6">
    <source>
        <dbReference type="SAM" id="MobiDB-lite"/>
    </source>
</evidence>
<dbReference type="GO" id="GO:0009873">
    <property type="term" value="P:ethylene-activated signaling pathway"/>
    <property type="evidence" value="ECO:0007669"/>
    <property type="project" value="InterPro"/>
</dbReference>
<dbReference type="Pfam" id="PF00847">
    <property type="entry name" value="AP2"/>
    <property type="match status" value="1"/>
</dbReference>
<keyword evidence="5" id="KW-0539">Nucleus</keyword>
<dbReference type="Gene3D" id="3.30.730.10">
    <property type="entry name" value="AP2/ERF domain"/>
    <property type="match status" value="1"/>
</dbReference>
<evidence type="ECO:0000259" key="7">
    <source>
        <dbReference type="PROSITE" id="PS51032"/>
    </source>
</evidence>
<evidence type="ECO:0000256" key="3">
    <source>
        <dbReference type="ARBA" id="ARBA00023125"/>
    </source>
</evidence>
<comment type="subcellular location">
    <subcellularLocation>
        <location evidence="1">Nucleus</location>
    </subcellularLocation>
</comment>
<dbReference type="InterPro" id="IPR001471">
    <property type="entry name" value="AP2/ERF_dom"/>
</dbReference>
<feature type="compositionally biased region" description="Polar residues" evidence="6">
    <location>
        <begin position="13"/>
        <end position="23"/>
    </location>
</feature>
<gene>
    <name evidence="8" type="ORF">B296_00042203</name>
</gene>
<name>A0A426XIU1_ENSVE</name>
<keyword evidence="3" id="KW-0238">DNA-binding</keyword>
<dbReference type="InterPro" id="IPR016177">
    <property type="entry name" value="DNA-bd_dom_sf"/>
</dbReference>
<dbReference type="EMBL" id="AMZH03020223">
    <property type="protein sequence ID" value="RRT39391.1"/>
    <property type="molecule type" value="Genomic_DNA"/>
</dbReference>
<comment type="caution">
    <text evidence="8">The sequence shown here is derived from an EMBL/GenBank/DDBJ whole genome shotgun (WGS) entry which is preliminary data.</text>
</comment>
<dbReference type="InterPro" id="IPR036955">
    <property type="entry name" value="AP2/ERF_dom_sf"/>
</dbReference>
<proteinExistence type="predicted"/>
<dbReference type="CDD" id="cd00018">
    <property type="entry name" value="AP2"/>
    <property type="match status" value="1"/>
</dbReference>
<dbReference type="SUPFAM" id="SSF54171">
    <property type="entry name" value="DNA-binding domain"/>
    <property type="match status" value="1"/>
</dbReference>
<evidence type="ECO:0000313" key="9">
    <source>
        <dbReference type="Proteomes" id="UP000287651"/>
    </source>
</evidence>
<dbReference type="PRINTS" id="PR00367">
    <property type="entry name" value="ETHRSPELEMNT"/>
</dbReference>
<dbReference type="PROSITE" id="PS51032">
    <property type="entry name" value="AP2_ERF"/>
    <property type="match status" value="1"/>
</dbReference>
<dbReference type="AlphaFoldDB" id="A0A426XIU1"/>
<dbReference type="GO" id="GO:0005634">
    <property type="term" value="C:nucleus"/>
    <property type="evidence" value="ECO:0007669"/>
    <property type="project" value="UniProtKB-SubCell"/>
</dbReference>
<dbReference type="InterPro" id="IPR044808">
    <property type="entry name" value="ERF_plant"/>
</dbReference>
<evidence type="ECO:0000256" key="1">
    <source>
        <dbReference type="ARBA" id="ARBA00004123"/>
    </source>
</evidence>
<dbReference type="FunFam" id="3.30.730.10:FF:000001">
    <property type="entry name" value="Ethylene-responsive transcription factor 2"/>
    <property type="match status" value="1"/>
</dbReference>
<evidence type="ECO:0000256" key="2">
    <source>
        <dbReference type="ARBA" id="ARBA00023015"/>
    </source>
</evidence>
<keyword evidence="4" id="KW-0804">Transcription</keyword>
<evidence type="ECO:0000256" key="4">
    <source>
        <dbReference type="ARBA" id="ARBA00023163"/>
    </source>
</evidence>
<accession>A0A426XIU1</accession>
<reference evidence="8 9" key="1">
    <citation type="journal article" date="2014" name="Agronomy (Basel)">
        <title>A Draft Genome Sequence for Ensete ventricosum, the Drought-Tolerant Tree Against Hunger.</title>
        <authorList>
            <person name="Harrison J."/>
            <person name="Moore K.A."/>
            <person name="Paszkiewicz K."/>
            <person name="Jones T."/>
            <person name="Grant M."/>
            <person name="Ambacheew D."/>
            <person name="Muzemil S."/>
            <person name="Studholme D.J."/>
        </authorList>
    </citation>
    <scope>NUCLEOTIDE SEQUENCE [LARGE SCALE GENOMIC DNA]</scope>
</reference>
<dbReference type="PANTHER" id="PTHR31190">
    <property type="entry name" value="DNA-BINDING DOMAIN"/>
    <property type="match status" value="1"/>
</dbReference>
<feature type="region of interest" description="Disordered" evidence="6">
    <location>
        <begin position="1"/>
        <end position="23"/>
    </location>
</feature>
<organism evidence="8 9">
    <name type="scientific">Ensete ventricosum</name>
    <name type="common">Abyssinian banana</name>
    <name type="synonym">Musa ensete</name>
    <dbReference type="NCBI Taxonomy" id="4639"/>
    <lineage>
        <taxon>Eukaryota</taxon>
        <taxon>Viridiplantae</taxon>
        <taxon>Streptophyta</taxon>
        <taxon>Embryophyta</taxon>
        <taxon>Tracheophyta</taxon>
        <taxon>Spermatophyta</taxon>
        <taxon>Magnoliopsida</taxon>
        <taxon>Liliopsida</taxon>
        <taxon>Zingiberales</taxon>
        <taxon>Musaceae</taxon>
        <taxon>Ensete</taxon>
    </lineage>
</organism>
<keyword evidence="2" id="KW-0805">Transcription regulation</keyword>
<dbReference type="GO" id="GO:0003700">
    <property type="term" value="F:DNA-binding transcription factor activity"/>
    <property type="evidence" value="ECO:0007669"/>
    <property type="project" value="InterPro"/>
</dbReference>
<dbReference type="Proteomes" id="UP000287651">
    <property type="component" value="Unassembled WGS sequence"/>
</dbReference>
<dbReference type="GO" id="GO:0003677">
    <property type="term" value="F:DNA binding"/>
    <property type="evidence" value="ECO:0007669"/>
    <property type="project" value="UniProtKB-KW"/>
</dbReference>